<proteinExistence type="predicted"/>
<reference evidence="5 6" key="1">
    <citation type="submission" date="2016-11" db="EMBL/GenBank/DDBJ databases">
        <authorList>
            <person name="Jaros S."/>
            <person name="Januszkiewicz K."/>
            <person name="Wedrychowicz H."/>
        </authorList>
    </citation>
    <scope>NUCLEOTIDE SEQUENCE [LARGE SCALE GENOMIC DNA]</scope>
    <source>
        <strain evidence="5 6">CGMCC 1.7049</strain>
    </source>
</reference>
<dbReference type="Proteomes" id="UP000199758">
    <property type="component" value="Unassembled WGS sequence"/>
</dbReference>
<dbReference type="SMART" id="SM00342">
    <property type="entry name" value="HTH_ARAC"/>
    <property type="match status" value="1"/>
</dbReference>
<dbReference type="AlphaFoldDB" id="A0A1M5LTY5"/>
<evidence type="ECO:0000256" key="2">
    <source>
        <dbReference type="ARBA" id="ARBA00023125"/>
    </source>
</evidence>
<feature type="domain" description="HTH araC/xylS-type" evidence="4">
    <location>
        <begin position="239"/>
        <end position="337"/>
    </location>
</feature>
<dbReference type="Pfam" id="PF12625">
    <property type="entry name" value="Arabinose_bd"/>
    <property type="match status" value="1"/>
</dbReference>
<dbReference type="PANTHER" id="PTHR47894">
    <property type="entry name" value="HTH-TYPE TRANSCRIPTIONAL REGULATOR GADX"/>
    <property type="match status" value="1"/>
</dbReference>
<gene>
    <name evidence="5" type="ORF">SAMN04488068_1090</name>
</gene>
<keyword evidence="2" id="KW-0238">DNA-binding</keyword>
<dbReference type="OrthoDB" id="6506763at2"/>
<dbReference type="InterPro" id="IPR009057">
    <property type="entry name" value="Homeodomain-like_sf"/>
</dbReference>
<dbReference type="EMBL" id="FQWZ01000002">
    <property type="protein sequence ID" value="SHG68465.1"/>
    <property type="molecule type" value="Genomic_DNA"/>
</dbReference>
<dbReference type="GO" id="GO:0005829">
    <property type="term" value="C:cytosol"/>
    <property type="evidence" value="ECO:0007669"/>
    <property type="project" value="TreeGrafter"/>
</dbReference>
<organism evidence="5 6">
    <name type="scientific">Hydrocarboniphaga daqingensis</name>
    <dbReference type="NCBI Taxonomy" id="490188"/>
    <lineage>
        <taxon>Bacteria</taxon>
        <taxon>Pseudomonadati</taxon>
        <taxon>Pseudomonadota</taxon>
        <taxon>Gammaproteobacteria</taxon>
        <taxon>Nevskiales</taxon>
        <taxon>Nevskiaceae</taxon>
        <taxon>Hydrocarboniphaga</taxon>
    </lineage>
</organism>
<dbReference type="SUPFAM" id="SSF46689">
    <property type="entry name" value="Homeodomain-like"/>
    <property type="match status" value="1"/>
</dbReference>
<dbReference type="Pfam" id="PF12833">
    <property type="entry name" value="HTH_18"/>
    <property type="match status" value="1"/>
</dbReference>
<sequence>MATPSPTTIHDVYYSSTYVRLLFDYLSLQGLDAQQVLGEARPADADRGLGRYAGRHWRQMLERAAAALQDPLLGLHLGQQIRTAHLGVLGYVLHACRDVGAALLRWQQYDRLIAHVAQMDVRVEPHTVTIEWRNAPESMGALVDETALTALVQFARNITVGAPQIEAVRFPHPRPADVTPYEAYFGCPVLFDQPLPGVRFAADLLQQPLRQPDDALLDLMEQQARTLLAQLPAGDELEREVRQAITRQLQSGEPSLEPIATAMHITPRTLHRRLSDRGLQFRQLCDDTRRQLAENHLRDPRLSLAEVAWLLGYSEHSAFTRAFRRWTGVSPQQWRSGSG</sequence>
<accession>A0A1M5LTY5</accession>
<dbReference type="RefSeq" id="WP_072895000.1">
    <property type="nucleotide sequence ID" value="NZ_FQWZ01000002.1"/>
</dbReference>
<keyword evidence="6" id="KW-1185">Reference proteome</keyword>
<dbReference type="Gene3D" id="1.10.10.60">
    <property type="entry name" value="Homeodomain-like"/>
    <property type="match status" value="1"/>
</dbReference>
<dbReference type="PRINTS" id="PR00032">
    <property type="entry name" value="HTHARAC"/>
</dbReference>
<evidence type="ECO:0000256" key="3">
    <source>
        <dbReference type="ARBA" id="ARBA00023163"/>
    </source>
</evidence>
<evidence type="ECO:0000256" key="1">
    <source>
        <dbReference type="ARBA" id="ARBA00023015"/>
    </source>
</evidence>
<keyword evidence="1" id="KW-0805">Transcription regulation</keyword>
<dbReference type="InterPro" id="IPR018060">
    <property type="entry name" value="HTH_AraC"/>
</dbReference>
<dbReference type="STRING" id="490188.SAMN04488068_1090"/>
<protein>
    <submittedName>
        <fullName evidence="5">Transcriptional regulator, AraC family</fullName>
    </submittedName>
</protein>
<evidence type="ECO:0000313" key="5">
    <source>
        <dbReference type="EMBL" id="SHG68465.1"/>
    </source>
</evidence>
<dbReference type="GO" id="GO:0000976">
    <property type="term" value="F:transcription cis-regulatory region binding"/>
    <property type="evidence" value="ECO:0007669"/>
    <property type="project" value="TreeGrafter"/>
</dbReference>
<dbReference type="InterPro" id="IPR020449">
    <property type="entry name" value="Tscrpt_reg_AraC-type_HTH"/>
</dbReference>
<dbReference type="GO" id="GO:0003700">
    <property type="term" value="F:DNA-binding transcription factor activity"/>
    <property type="evidence" value="ECO:0007669"/>
    <property type="project" value="InterPro"/>
</dbReference>
<evidence type="ECO:0000259" key="4">
    <source>
        <dbReference type="PROSITE" id="PS01124"/>
    </source>
</evidence>
<keyword evidence="3" id="KW-0804">Transcription</keyword>
<dbReference type="PANTHER" id="PTHR47894:SF1">
    <property type="entry name" value="HTH-TYPE TRANSCRIPTIONAL REGULATOR VQSM"/>
    <property type="match status" value="1"/>
</dbReference>
<evidence type="ECO:0000313" key="6">
    <source>
        <dbReference type="Proteomes" id="UP000199758"/>
    </source>
</evidence>
<dbReference type="InterPro" id="IPR032687">
    <property type="entry name" value="AraC-type_N"/>
</dbReference>
<name>A0A1M5LTY5_9GAMM</name>
<dbReference type="PROSITE" id="PS01124">
    <property type="entry name" value="HTH_ARAC_FAMILY_2"/>
    <property type="match status" value="1"/>
</dbReference>